<proteinExistence type="predicted"/>
<dbReference type="PANTHER" id="PTHR43642">
    <property type="entry name" value="HYBRID SIGNAL TRANSDUCTION HISTIDINE KINASE G"/>
    <property type="match status" value="1"/>
</dbReference>
<evidence type="ECO:0000313" key="4">
    <source>
        <dbReference type="Proteomes" id="UP001153069"/>
    </source>
</evidence>
<dbReference type="InterPro" id="IPR053159">
    <property type="entry name" value="Hybrid_Histidine_Kinase"/>
</dbReference>
<dbReference type="Pfam" id="PF13191">
    <property type="entry name" value="AAA_16"/>
    <property type="match status" value="1"/>
</dbReference>
<evidence type="ECO:0000259" key="2">
    <source>
        <dbReference type="Pfam" id="PF13191"/>
    </source>
</evidence>
<dbReference type="OrthoDB" id="60033at2759"/>
<feature type="region of interest" description="Disordered" evidence="1">
    <location>
        <begin position="1"/>
        <end position="57"/>
    </location>
</feature>
<gene>
    <name evidence="3" type="ORF">SEMRO_1257_G256720.1</name>
</gene>
<protein>
    <submittedName>
        <fullName evidence="3">Transcriptional regulator</fullName>
    </submittedName>
</protein>
<dbReference type="InterPro" id="IPR041664">
    <property type="entry name" value="AAA_16"/>
</dbReference>
<sequence>MKFLKRSGGSSRGVTKSTREDIGTQPSLDRSLGPKARLPSTITSSERTSNRSILSGSKNLGSQSSILDATTGVGMTASSSLLRSSNSSEPKRTASVRRSFIPVNGSADVAVDSSIVKAAPLRNSRTIDRQSKYNAFMSSKLRFDMLGLVGRIEEQQVLFEALDRAYNGSRELIFISGESGAGKTALAGCLKKRIKLKNDEGAFVSGKFNPEDQTGVPYRAIAHACSQILQVIYLGRTGSEKHKERFVAVKTEIKEKFGDINEGKVLGALIPELNHMLYDRSASDNSDDVSSIGSSVNSIHEQESGHLLGNEQQKARFTHAFRTFFQIVNAAIHPLCVVLDDMHWSDSASVELLETLITDISNSDMAVVCLYRSNELDDLHPFSQLIREVEKKKRVHGFQTTDLAMENLNVSHVHELLLELLNYDHNESYPTLPLAELCHKRTLGNPLYAVSFFRQLFDENMLNFDLGKNCWTWDIEQILSQTFAMKNVVELMTYEMAKLPAILQRRLCIAACLGNSFHESVLNAVLEKMEEKEDSSMIAAETVTGHNGDEEKITLENWLSFSESCGFLEQQVISRGAQAKSYQWIHDSVREGALALLPRDTLSELKGQLGRQLYKSLSGEELESVTFMMANLLHDGPATTDKAERIVFARINLEAAQKATHVSAFSTAAQYATRGIDLLPVEKWETHVDLTLELYTIAAITEDKAGLRESVDARYQEVAARDDIPLASKLEIYVSQIRSLCATTDRNDGIELTMAVLEQQGIKFPKTTAGRMFSTINLLLKVKKKCRELTVTDLAQLPEMEYADILKMKLLHHLAIYCYASEQYGIIMPLAVLTSASLSFKHGVSMFAPPNLATLGVVFAGVMHDYQLGGKMGYLAMNLLEQRNFGSTASYTIFTVYQFLRCWLDPLSSCQPQYMRGYECGLVYGDTEFSSFNVFAYITSGFQAGRPLNQLESDCRIYAPQLRPHIARYLSPYWLAFVKLIGCEEQTDPLLGDTEATMSLDDLAERHKDMEAFELSVAALHSRLHAIFGDHEAGAELAIERGDDFEKKNPALHIAMPETFARGVSLYAMAIKTRHGKYKRHARKVHTTIKKWRKAGNPNVIGYEKMLDAEEAVLKGKFEAACSLYHSAKVISSRSGLVQEAALAAERCGEMLLQRDSPSDSKALLEEAVKLYRIWGADAKAEQLFSTGTATHSSIQQCFMLLCERDVKTTSSYLMQRPLYATNDGDGTMHACQAVPMFLWSQASKTTETSN</sequence>
<keyword evidence="4" id="KW-1185">Reference proteome</keyword>
<dbReference type="AlphaFoldDB" id="A0A9N8HRC7"/>
<dbReference type="InterPro" id="IPR027417">
    <property type="entry name" value="P-loop_NTPase"/>
</dbReference>
<evidence type="ECO:0000313" key="3">
    <source>
        <dbReference type="EMBL" id="CAB9521995.1"/>
    </source>
</evidence>
<feature type="domain" description="Orc1-like AAA ATPase" evidence="2">
    <location>
        <begin position="148"/>
        <end position="362"/>
    </location>
</feature>
<dbReference type="Proteomes" id="UP001153069">
    <property type="component" value="Unassembled WGS sequence"/>
</dbReference>
<dbReference type="Gene3D" id="3.40.50.300">
    <property type="entry name" value="P-loop containing nucleotide triphosphate hydrolases"/>
    <property type="match status" value="1"/>
</dbReference>
<evidence type="ECO:0000256" key="1">
    <source>
        <dbReference type="SAM" id="MobiDB-lite"/>
    </source>
</evidence>
<dbReference type="PANTHER" id="PTHR43642:SF1">
    <property type="entry name" value="HYBRID SIGNAL TRANSDUCTION HISTIDINE KINASE G"/>
    <property type="match status" value="1"/>
</dbReference>
<feature type="compositionally biased region" description="Polar residues" evidence="1">
    <location>
        <begin position="40"/>
        <end position="57"/>
    </location>
</feature>
<dbReference type="PROSITE" id="PS00675">
    <property type="entry name" value="SIGMA54_INTERACT_1"/>
    <property type="match status" value="1"/>
</dbReference>
<reference evidence="3" key="1">
    <citation type="submission" date="2020-06" db="EMBL/GenBank/DDBJ databases">
        <authorList>
            <consortium name="Plant Systems Biology data submission"/>
        </authorList>
    </citation>
    <scope>NUCLEOTIDE SEQUENCE</scope>
    <source>
        <strain evidence="3">D6</strain>
    </source>
</reference>
<dbReference type="SUPFAM" id="SSF52540">
    <property type="entry name" value="P-loop containing nucleoside triphosphate hydrolases"/>
    <property type="match status" value="1"/>
</dbReference>
<dbReference type="EMBL" id="CAICTM010001255">
    <property type="protein sequence ID" value="CAB9521995.1"/>
    <property type="molecule type" value="Genomic_DNA"/>
</dbReference>
<dbReference type="InterPro" id="IPR025662">
    <property type="entry name" value="Sigma_54_int_dom_ATP-bd_1"/>
</dbReference>
<accession>A0A9N8HRC7</accession>
<comment type="caution">
    <text evidence="3">The sequence shown here is derived from an EMBL/GenBank/DDBJ whole genome shotgun (WGS) entry which is preliminary data.</text>
</comment>
<name>A0A9N8HRC7_9STRA</name>
<organism evidence="3 4">
    <name type="scientific">Seminavis robusta</name>
    <dbReference type="NCBI Taxonomy" id="568900"/>
    <lineage>
        <taxon>Eukaryota</taxon>
        <taxon>Sar</taxon>
        <taxon>Stramenopiles</taxon>
        <taxon>Ochrophyta</taxon>
        <taxon>Bacillariophyta</taxon>
        <taxon>Bacillariophyceae</taxon>
        <taxon>Bacillariophycidae</taxon>
        <taxon>Naviculales</taxon>
        <taxon>Naviculaceae</taxon>
        <taxon>Seminavis</taxon>
    </lineage>
</organism>